<evidence type="ECO:0000256" key="1">
    <source>
        <dbReference type="SAM" id="SignalP"/>
    </source>
</evidence>
<dbReference type="Proteomes" id="UP000550260">
    <property type="component" value="Unassembled WGS sequence"/>
</dbReference>
<feature type="signal peptide" evidence="1">
    <location>
        <begin position="1"/>
        <end position="23"/>
    </location>
</feature>
<reference evidence="2 3" key="1">
    <citation type="submission" date="2020-08" db="EMBL/GenBank/DDBJ databases">
        <title>Amycolatopsis echigonensis JCM 21831.</title>
        <authorList>
            <person name="Tedsree N."/>
            <person name="Kuncharoen N."/>
            <person name="Likhitwitayawuid K."/>
            <person name="Tanasupawat S."/>
        </authorList>
    </citation>
    <scope>NUCLEOTIDE SEQUENCE [LARGE SCALE GENOMIC DNA]</scope>
    <source>
        <strain evidence="2 3">JCM 21831</strain>
    </source>
</reference>
<gene>
    <name evidence="2" type="ORF">H5411_19725</name>
</gene>
<protein>
    <recommendedName>
        <fullName evidence="4">Secreted protein</fullName>
    </recommendedName>
</protein>
<sequence length="168" mass="17408">MRKILAVVAAVGIAFGTASVAHADPTVGFGYTSDEGAYPFEGSASWTADEVTAWEYGGAVKVDAESPDGWDWARLELSAPAGQQLHEGTYSNAAVRQQNSPQLATPGFIAFRGTRAGGTGACAAPGATADFTVSRLTRAADGAVTDLDVTFVLRCSAAVTRGEAHFHR</sequence>
<dbReference type="EMBL" id="JACJHR010000026">
    <property type="protein sequence ID" value="MBB2501353.1"/>
    <property type="molecule type" value="Genomic_DNA"/>
</dbReference>
<feature type="chain" id="PRO_5034582193" description="Secreted protein" evidence="1">
    <location>
        <begin position="24"/>
        <end position="168"/>
    </location>
</feature>
<name>A0A8E1VZJ3_9PSEU</name>
<dbReference type="AlphaFoldDB" id="A0A8E1VZJ3"/>
<evidence type="ECO:0008006" key="4">
    <source>
        <dbReference type="Google" id="ProtNLM"/>
    </source>
</evidence>
<evidence type="ECO:0000313" key="2">
    <source>
        <dbReference type="EMBL" id="MBB2501353.1"/>
    </source>
</evidence>
<dbReference type="RefSeq" id="WP_183124583.1">
    <property type="nucleotide sequence ID" value="NZ_JACJHR010000026.1"/>
</dbReference>
<accession>A0A8E1VZJ3</accession>
<evidence type="ECO:0000313" key="3">
    <source>
        <dbReference type="Proteomes" id="UP000550260"/>
    </source>
</evidence>
<comment type="caution">
    <text evidence="2">The sequence shown here is derived from an EMBL/GenBank/DDBJ whole genome shotgun (WGS) entry which is preliminary data.</text>
</comment>
<keyword evidence="1" id="KW-0732">Signal</keyword>
<proteinExistence type="predicted"/>
<organism evidence="2 3">
    <name type="scientific">Amycolatopsis echigonensis</name>
    <dbReference type="NCBI Taxonomy" id="2576905"/>
    <lineage>
        <taxon>Bacteria</taxon>
        <taxon>Bacillati</taxon>
        <taxon>Actinomycetota</taxon>
        <taxon>Actinomycetes</taxon>
        <taxon>Pseudonocardiales</taxon>
        <taxon>Pseudonocardiaceae</taxon>
        <taxon>Amycolatopsis</taxon>
    </lineage>
</organism>